<dbReference type="AlphaFoldDB" id="A0A3E0VM08"/>
<comment type="caution">
    <text evidence="3">The sequence shown here is derived from an EMBL/GenBank/DDBJ whole genome shotgun (WGS) entry which is preliminary data.</text>
</comment>
<dbReference type="Gene3D" id="3.20.20.150">
    <property type="entry name" value="Divalent-metal-dependent TIM barrel enzymes"/>
    <property type="match status" value="1"/>
</dbReference>
<feature type="domain" description="Xylose isomerase-like TIM barrel" evidence="2">
    <location>
        <begin position="22"/>
        <end position="269"/>
    </location>
</feature>
<dbReference type="OrthoDB" id="3280201at2"/>
<evidence type="ECO:0000256" key="1">
    <source>
        <dbReference type="ARBA" id="ARBA00023277"/>
    </source>
</evidence>
<dbReference type="PANTHER" id="PTHR12110">
    <property type="entry name" value="HYDROXYPYRUVATE ISOMERASE"/>
    <property type="match status" value="1"/>
</dbReference>
<dbReference type="EMBL" id="NBWZ01000001">
    <property type="protein sequence ID" value="RFA10715.1"/>
    <property type="molecule type" value="Genomic_DNA"/>
</dbReference>
<keyword evidence="4" id="KW-1185">Reference proteome</keyword>
<keyword evidence="1" id="KW-0119">Carbohydrate metabolism</keyword>
<dbReference type="SUPFAM" id="SSF51658">
    <property type="entry name" value="Xylose isomerase-like"/>
    <property type="match status" value="1"/>
</dbReference>
<dbReference type="RefSeq" id="WP_116416091.1">
    <property type="nucleotide sequence ID" value="NZ_NBWZ01000001.1"/>
</dbReference>
<evidence type="ECO:0000313" key="4">
    <source>
        <dbReference type="Proteomes" id="UP000256486"/>
    </source>
</evidence>
<organism evidence="3 4">
    <name type="scientific">Subtercola boreus</name>
    <dbReference type="NCBI Taxonomy" id="120213"/>
    <lineage>
        <taxon>Bacteria</taxon>
        <taxon>Bacillati</taxon>
        <taxon>Actinomycetota</taxon>
        <taxon>Actinomycetes</taxon>
        <taxon>Micrococcales</taxon>
        <taxon>Microbacteriaceae</taxon>
        <taxon>Subtercola</taxon>
    </lineage>
</organism>
<dbReference type="Pfam" id="PF01261">
    <property type="entry name" value="AP_endonuc_2"/>
    <property type="match status" value="1"/>
</dbReference>
<reference evidence="3 4" key="1">
    <citation type="submission" date="2017-04" db="EMBL/GenBank/DDBJ databases">
        <title>Comparative genome analysis of Subtercola boreus.</title>
        <authorList>
            <person name="Cho Y.-J."/>
            <person name="Cho A."/>
            <person name="Kim O.-S."/>
            <person name="Lee J.-I."/>
        </authorList>
    </citation>
    <scope>NUCLEOTIDE SEQUENCE [LARGE SCALE GENOMIC DNA]</scope>
    <source>
        <strain evidence="3 4">K300</strain>
    </source>
</reference>
<gene>
    <name evidence="3" type="ORF">B7R54_17000</name>
</gene>
<dbReference type="PANTHER" id="PTHR12110:SF21">
    <property type="entry name" value="XYLOSE ISOMERASE-LIKE TIM BARREL DOMAIN-CONTAINING PROTEIN"/>
    <property type="match status" value="1"/>
</dbReference>
<accession>A0A3E0VM08</accession>
<evidence type="ECO:0000313" key="3">
    <source>
        <dbReference type="EMBL" id="RFA10715.1"/>
    </source>
</evidence>
<dbReference type="Proteomes" id="UP000256486">
    <property type="component" value="Unassembled WGS sequence"/>
</dbReference>
<protein>
    <submittedName>
        <fullName evidence="3">Protein iolH</fullName>
    </submittedName>
</protein>
<name>A0A3E0VM08_9MICO</name>
<dbReference type="InterPro" id="IPR036237">
    <property type="entry name" value="Xyl_isomerase-like_sf"/>
</dbReference>
<evidence type="ECO:0000259" key="2">
    <source>
        <dbReference type="Pfam" id="PF01261"/>
    </source>
</evidence>
<proteinExistence type="predicted"/>
<sequence>MVRIALDPTPYHHDFGLLEFPDIAARLGYEHLQLTPHVDFTPFFRYPKADDALVRALAKRASDAGVTFPAILPVQRLSSPDEQLRLTAVKNFHRVIQLAVQLEIPVINTEFSGRPELAEESEAAFYRSMDDLLPLLESEGLRINFDPHPDDFVEDGLEAWRVLRGLNSPAVGFVYVASHTFHYGDRAATLIPELGDRLATVYAADTFDHHRSHGLRYISNPPGNTARVHQHLRIGDGDVDFEALFALLGTSGFLDRPDSLIVSNVFAEDEAADEVSRFQLQRLRELAGL</sequence>
<dbReference type="InterPro" id="IPR013022">
    <property type="entry name" value="Xyl_isomerase-like_TIM-brl"/>
</dbReference>
<dbReference type="InterPro" id="IPR050312">
    <property type="entry name" value="IolE/XylAMocC-like"/>
</dbReference>